<feature type="compositionally biased region" description="Basic and acidic residues" evidence="1">
    <location>
        <begin position="19"/>
        <end position="35"/>
    </location>
</feature>
<dbReference type="AlphaFoldDB" id="A0A3M8EZ38"/>
<evidence type="ECO:0000313" key="2">
    <source>
        <dbReference type="EMBL" id="RKM92481.1"/>
    </source>
</evidence>
<evidence type="ECO:0000256" key="1">
    <source>
        <dbReference type="SAM" id="MobiDB-lite"/>
    </source>
</evidence>
<reference evidence="2 3" key="1">
    <citation type="journal article" date="2014" name="Genome Announc.">
        <title>Draft Genome Sequence of Streptomyces fradiae ATCC 19609, a Strain Highly Sensitive to Antibiotics.</title>
        <authorList>
            <person name="Bekker O.B."/>
            <person name="Klimina K.M."/>
            <person name="Vatlin A.A."/>
            <person name="Zakharevich N.V."/>
            <person name="Kasianov A.S."/>
            <person name="Danilenko V.N."/>
        </authorList>
    </citation>
    <scope>NUCLEOTIDE SEQUENCE [LARGE SCALE GENOMIC DNA]</scope>
    <source>
        <strain evidence="2 3">ATCC 19609</strain>
    </source>
</reference>
<feature type="compositionally biased region" description="Basic residues" evidence="1">
    <location>
        <begin position="50"/>
        <end position="59"/>
    </location>
</feature>
<name>A0A3M8EZ38_9ACTN</name>
<dbReference type="EMBL" id="JNAD02000013">
    <property type="protein sequence ID" value="RKM92481.1"/>
    <property type="molecule type" value="Genomic_DNA"/>
</dbReference>
<dbReference type="Proteomes" id="UP000028058">
    <property type="component" value="Unassembled WGS sequence"/>
</dbReference>
<gene>
    <name evidence="2" type="ORF">SFRA_024045</name>
</gene>
<keyword evidence="3" id="KW-1185">Reference proteome</keyword>
<organism evidence="2 3">
    <name type="scientific">Streptomyces xinghaiensis</name>
    <dbReference type="NCBI Taxonomy" id="1038928"/>
    <lineage>
        <taxon>Bacteria</taxon>
        <taxon>Bacillati</taxon>
        <taxon>Actinomycetota</taxon>
        <taxon>Actinomycetes</taxon>
        <taxon>Kitasatosporales</taxon>
        <taxon>Streptomycetaceae</taxon>
        <taxon>Streptomyces</taxon>
    </lineage>
</organism>
<sequence>MPVTARCAVRPSGSWVHPTRPDGRREHHDAHHTSENEESAMATTPTMPTARKRPRKTRTPHVNNHPPIVASTLKLNQIDLSPGREHLSCPDCETWCPITGMQGTPKLVPHHTTPVGTTNPHRCTPGTNRRVVIDITVDQWRTRLAEAVPTTASRRATKVLPKPKTPRLLAIGQIKPAPPSAETARQAFRQHQQQCQACGQAFQQHPARKSGTTSRDGQPLPCHHGERLAITFLRLLRQEPKRQTVREFFARERRRLDRQYTDPKKRGLQWADVLRSVEAADAQRRQIPAGSSPTEGPAVPLTTLRPELSVR</sequence>
<feature type="region of interest" description="Disordered" evidence="1">
    <location>
        <begin position="282"/>
        <end position="311"/>
    </location>
</feature>
<protein>
    <submittedName>
        <fullName evidence="2">Uncharacterized protein</fullName>
    </submittedName>
</protein>
<proteinExistence type="predicted"/>
<comment type="caution">
    <text evidence="2">The sequence shown here is derived from an EMBL/GenBank/DDBJ whole genome shotgun (WGS) entry which is preliminary data.</text>
</comment>
<feature type="region of interest" description="Disordered" evidence="1">
    <location>
        <begin position="1"/>
        <end position="67"/>
    </location>
</feature>
<accession>A0A3M8EZ38</accession>
<dbReference type="OrthoDB" id="3478151at2"/>
<evidence type="ECO:0000313" key="3">
    <source>
        <dbReference type="Proteomes" id="UP000028058"/>
    </source>
</evidence>